<dbReference type="InterPro" id="IPR014756">
    <property type="entry name" value="Ig_E-set"/>
</dbReference>
<keyword evidence="8" id="KW-1185">Reference proteome</keyword>
<feature type="chain" id="PRO_5026940246" evidence="6">
    <location>
        <begin position="22"/>
        <end position="157"/>
    </location>
</feature>
<keyword evidence="3" id="KW-0964">Secreted</keyword>
<dbReference type="GO" id="GO:0005576">
    <property type="term" value="C:extracellular region"/>
    <property type="evidence" value="ECO:0007669"/>
    <property type="project" value="UniProtKB-SubCell"/>
</dbReference>
<evidence type="ECO:0000256" key="6">
    <source>
        <dbReference type="SAM" id="SignalP"/>
    </source>
</evidence>
<keyword evidence="5" id="KW-1015">Disulfide bond</keyword>
<evidence type="ECO:0000256" key="2">
    <source>
        <dbReference type="ARBA" id="ARBA00006370"/>
    </source>
</evidence>
<dbReference type="FunCoup" id="A0A6J0BIS6">
    <property type="interactions" value="169"/>
</dbReference>
<evidence type="ECO:0000256" key="3">
    <source>
        <dbReference type="ARBA" id="ARBA00022525"/>
    </source>
</evidence>
<evidence type="ECO:0000259" key="7">
    <source>
        <dbReference type="SMART" id="SM00737"/>
    </source>
</evidence>
<dbReference type="OrthoDB" id="6332846at2759"/>
<evidence type="ECO:0000256" key="4">
    <source>
        <dbReference type="ARBA" id="ARBA00022729"/>
    </source>
</evidence>
<dbReference type="KEGG" id="nlo:107220175"/>
<gene>
    <name evidence="9" type="primary">LOC107220175</name>
</gene>
<proteinExistence type="inferred from homology"/>
<sequence>MIREIFVLIFVACFTADFAAATEVLDCATGELDKSGRAVSISKCVQPPCLLKRKTTIDVEQHFVPNRDVRSLTTSVNANVLGIPLPFVGVDGSNACNLIYNTDGSKASCPLAKGKEYVYKNSFPVLQIYPRLVLRVHWALTEGRENVACFEVPAQIT</sequence>
<evidence type="ECO:0000313" key="8">
    <source>
        <dbReference type="Proteomes" id="UP000829291"/>
    </source>
</evidence>
<dbReference type="PANTHER" id="PTHR11306">
    <property type="entry name" value="NIEMANN PICK TYPE C2 PROTEIN NPC2-RELATED"/>
    <property type="match status" value="1"/>
</dbReference>
<evidence type="ECO:0000256" key="5">
    <source>
        <dbReference type="ARBA" id="ARBA00023157"/>
    </source>
</evidence>
<dbReference type="AlphaFoldDB" id="A0A6J0BIS6"/>
<dbReference type="InterPro" id="IPR039670">
    <property type="entry name" value="NPC2-like"/>
</dbReference>
<accession>A0A6J0BIS6</accession>
<organism evidence="9">
    <name type="scientific">Neodiprion lecontei</name>
    <name type="common">Redheaded pine sawfly</name>
    <dbReference type="NCBI Taxonomy" id="441921"/>
    <lineage>
        <taxon>Eukaryota</taxon>
        <taxon>Metazoa</taxon>
        <taxon>Ecdysozoa</taxon>
        <taxon>Arthropoda</taxon>
        <taxon>Hexapoda</taxon>
        <taxon>Insecta</taxon>
        <taxon>Pterygota</taxon>
        <taxon>Neoptera</taxon>
        <taxon>Endopterygota</taxon>
        <taxon>Hymenoptera</taxon>
        <taxon>Tenthredinoidea</taxon>
        <taxon>Diprionidae</taxon>
        <taxon>Diprioninae</taxon>
        <taxon>Neodiprion</taxon>
    </lineage>
</organism>
<dbReference type="GO" id="GO:0032367">
    <property type="term" value="P:intracellular cholesterol transport"/>
    <property type="evidence" value="ECO:0007669"/>
    <property type="project" value="InterPro"/>
</dbReference>
<evidence type="ECO:0000313" key="9">
    <source>
        <dbReference type="RefSeq" id="XP_015514132.1"/>
    </source>
</evidence>
<dbReference type="RefSeq" id="XP_015514132.1">
    <property type="nucleotide sequence ID" value="XM_015658646.2"/>
</dbReference>
<reference evidence="9" key="1">
    <citation type="submission" date="2025-08" db="UniProtKB">
        <authorList>
            <consortium name="RefSeq"/>
        </authorList>
    </citation>
    <scope>IDENTIFICATION</scope>
    <source>
        <tissue evidence="9">Thorax and Abdomen</tissue>
    </source>
</reference>
<dbReference type="FunFam" id="2.60.40.770:FF:000001">
    <property type="entry name" value="NPC intracellular cholesterol transporter 2"/>
    <property type="match status" value="1"/>
</dbReference>
<evidence type="ECO:0000256" key="1">
    <source>
        <dbReference type="ARBA" id="ARBA00004613"/>
    </source>
</evidence>
<dbReference type="Gene3D" id="2.60.40.770">
    <property type="match status" value="1"/>
</dbReference>
<dbReference type="GeneID" id="107220175"/>
<dbReference type="CDD" id="cd00916">
    <property type="entry name" value="Npc2_like"/>
    <property type="match status" value="1"/>
</dbReference>
<dbReference type="CTD" id="41710"/>
<feature type="signal peptide" evidence="6">
    <location>
        <begin position="1"/>
        <end position="21"/>
    </location>
</feature>
<dbReference type="GO" id="GO:0032934">
    <property type="term" value="F:sterol binding"/>
    <property type="evidence" value="ECO:0007669"/>
    <property type="project" value="InterPro"/>
</dbReference>
<dbReference type="InParanoid" id="A0A6J0BIS6"/>
<dbReference type="Pfam" id="PF02221">
    <property type="entry name" value="E1_DerP2_DerF2"/>
    <property type="match status" value="1"/>
</dbReference>
<dbReference type="SUPFAM" id="SSF81296">
    <property type="entry name" value="E set domains"/>
    <property type="match status" value="1"/>
</dbReference>
<feature type="domain" description="MD-2-related lipid-recognition" evidence="7">
    <location>
        <begin position="24"/>
        <end position="154"/>
    </location>
</feature>
<dbReference type="PANTHER" id="PTHR11306:SF68">
    <property type="entry name" value="NPC INTRACELLULAR CHOLESTEROL TRANSPORTER 2"/>
    <property type="match status" value="1"/>
</dbReference>
<comment type="subcellular location">
    <subcellularLocation>
        <location evidence="1">Secreted</location>
    </subcellularLocation>
</comment>
<protein>
    <submittedName>
        <fullName evidence="9">NPC intracellular cholesterol transporter 2</fullName>
    </submittedName>
</protein>
<dbReference type="InterPro" id="IPR033916">
    <property type="entry name" value="ML_Npc2-like"/>
</dbReference>
<comment type="similarity">
    <text evidence="2">Belongs to the NPC2 family.</text>
</comment>
<name>A0A6J0BIS6_NEOLC</name>
<dbReference type="Proteomes" id="UP000829291">
    <property type="component" value="Chromosome 7"/>
</dbReference>
<keyword evidence="4 6" id="KW-0732">Signal</keyword>
<dbReference type="SMART" id="SM00737">
    <property type="entry name" value="ML"/>
    <property type="match status" value="1"/>
</dbReference>
<dbReference type="InterPro" id="IPR003172">
    <property type="entry name" value="ML_dom"/>
</dbReference>